<feature type="region of interest" description="Disordered" evidence="1">
    <location>
        <begin position="289"/>
        <end position="463"/>
    </location>
</feature>
<evidence type="ECO:0000256" key="2">
    <source>
        <dbReference type="SAM" id="Phobius"/>
    </source>
</evidence>
<feature type="compositionally biased region" description="Low complexity" evidence="1">
    <location>
        <begin position="356"/>
        <end position="398"/>
    </location>
</feature>
<keyword evidence="2" id="KW-0472">Membrane</keyword>
<evidence type="ECO:0000313" key="4">
    <source>
        <dbReference type="Proteomes" id="UP001597183"/>
    </source>
</evidence>
<feature type="compositionally biased region" description="Low complexity" evidence="1">
    <location>
        <begin position="289"/>
        <end position="302"/>
    </location>
</feature>
<dbReference type="RefSeq" id="WP_317790843.1">
    <property type="nucleotide sequence ID" value="NZ_AP028461.1"/>
</dbReference>
<keyword evidence="4" id="KW-1185">Reference proteome</keyword>
<organism evidence="3 4">
    <name type="scientific">Actinoplanes sichuanensis</name>
    <dbReference type="NCBI Taxonomy" id="512349"/>
    <lineage>
        <taxon>Bacteria</taxon>
        <taxon>Bacillati</taxon>
        <taxon>Actinomycetota</taxon>
        <taxon>Actinomycetes</taxon>
        <taxon>Micromonosporales</taxon>
        <taxon>Micromonosporaceae</taxon>
        <taxon>Actinoplanes</taxon>
    </lineage>
</organism>
<feature type="transmembrane region" description="Helical" evidence="2">
    <location>
        <begin position="96"/>
        <end position="115"/>
    </location>
</feature>
<keyword evidence="2" id="KW-1133">Transmembrane helix</keyword>
<evidence type="ECO:0000313" key="3">
    <source>
        <dbReference type="EMBL" id="MFD1370154.1"/>
    </source>
</evidence>
<feature type="transmembrane region" description="Helical" evidence="2">
    <location>
        <begin position="12"/>
        <end position="29"/>
    </location>
</feature>
<sequence>MTFPPPLRTPAVRSLLVAYPALAGILPAAGRPWLTVPLCLIALAATGALWIRALPGLPAETGVPAARPGLAAAAGLITMPLLALALHAVGHPVRPAPLAVACAALVTVLGVAAVLRDHRAARRSAPPPGLPAPRRTPSGPVRTAVAVTIPLVVAVGVGGWAVRAYLTAPHPAEPGYLSVALNGWAAAVDGPVTVPARGLVVPVRVTSAGIAETTPLLQLRVGGRVVASRSMTVAADSVRSLTVYVPALPPDGRLRNVAISVGATSVGFYARGHADTVLAPQTTVGAAVTGPGVGPHAPTGAGDATGSANVPPARPGGDRASNPGVRSHGDQSRGVRAPSAGDRTGAVRAHSGGDRAPGVRARPRPVRAAGARPVPVRTGGVRTPSAASGGAVPAPTGGIDPWAGLPDPALPTGGAPAGTDDHTRSGGTKGGRAKTGPAPTPALGPDGSVWLSPDEVDPDPSRVACSGKRRAVLAGEGTPC</sequence>
<comment type="caution">
    <text evidence="3">The sequence shown here is derived from an EMBL/GenBank/DDBJ whole genome shotgun (WGS) entry which is preliminary data.</text>
</comment>
<dbReference type="Proteomes" id="UP001597183">
    <property type="component" value="Unassembled WGS sequence"/>
</dbReference>
<feature type="transmembrane region" description="Helical" evidence="2">
    <location>
        <begin position="35"/>
        <end position="57"/>
    </location>
</feature>
<reference evidence="4" key="1">
    <citation type="journal article" date="2019" name="Int. J. Syst. Evol. Microbiol.">
        <title>The Global Catalogue of Microorganisms (GCM) 10K type strain sequencing project: providing services to taxonomists for standard genome sequencing and annotation.</title>
        <authorList>
            <consortium name="The Broad Institute Genomics Platform"/>
            <consortium name="The Broad Institute Genome Sequencing Center for Infectious Disease"/>
            <person name="Wu L."/>
            <person name="Ma J."/>
        </authorList>
    </citation>
    <scope>NUCLEOTIDE SEQUENCE [LARGE SCALE GENOMIC DNA]</scope>
    <source>
        <strain evidence="4">CCM 7526</strain>
    </source>
</reference>
<keyword evidence="2" id="KW-0812">Transmembrane</keyword>
<dbReference type="EMBL" id="JBHTMK010000043">
    <property type="protein sequence ID" value="MFD1370154.1"/>
    <property type="molecule type" value="Genomic_DNA"/>
</dbReference>
<evidence type="ECO:0000256" key="1">
    <source>
        <dbReference type="SAM" id="MobiDB-lite"/>
    </source>
</evidence>
<name>A0ABW4AI94_9ACTN</name>
<protein>
    <submittedName>
        <fullName evidence="3">Uncharacterized protein</fullName>
    </submittedName>
</protein>
<proteinExistence type="predicted"/>
<feature type="transmembrane region" description="Helical" evidence="2">
    <location>
        <begin position="69"/>
        <end position="90"/>
    </location>
</feature>
<gene>
    <name evidence="3" type="ORF">ACFQ5G_32875</name>
</gene>
<accession>A0ABW4AI94</accession>
<feature type="transmembrane region" description="Helical" evidence="2">
    <location>
        <begin position="144"/>
        <end position="166"/>
    </location>
</feature>